<feature type="transmembrane region" description="Helical" evidence="14">
    <location>
        <begin position="53"/>
        <end position="73"/>
    </location>
</feature>
<feature type="transmembrane region" description="Helical" evidence="14">
    <location>
        <begin position="273"/>
        <end position="292"/>
    </location>
</feature>
<reference evidence="16" key="1">
    <citation type="journal article" date="2010" name="Stand. Genomic Sci.">
        <title>Complete genome sequence of Thermocrinis albus type strain (HI 11/12T).</title>
        <authorList>
            <person name="Wirth R."/>
            <person name="Sikorski J."/>
            <person name="Brambilla E."/>
            <person name="Misra M."/>
            <person name="Lapidus A."/>
            <person name="Copeland A."/>
            <person name="Nolan M."/>
            <person name="Lucas S."/>
            <person name="Chen F."/>
            <person name="Tice H."/>
            <person name="Cheng J.F."/>
            <person name="Han C."/>
            <person name="Detter J.C."/>
            <person name="Tapia R."/>
            <person name="Bruce D."/>
            <person name="Goodwin L."/>
            <person name="Pitluck S."/>
            <person name="Pati A."/>
            <person name="Anderson I."/>
            <person name="Ivanova N."/>
            <person name="Mavromatis K."/>
            <person name="Mikhailova N."/>
            <person name="Chen A."/>
            <person name="Palaniappan K."/>
            <person name="Bilek Y."/>
            <person name="Hader T."/>
            <person name="Land M."/>
            <person name="Hauser L."/>
            <person name="Chang Y.J."/>
            <person name="Jeffries C.D."/>
            <person name="Tindall B.J."/>
            <person name="Rohde M."/>
            <person name="Goker M."/>
            <person name="Bristow J."/>
            <person name="Eisen J.A."/>
            <person name="Markowitz V."/>
            <person name="Hugenholtz P."/>
            <person name="Kyrpides N.C."/>
            <person name="Klenk H.P."/>
        </authorList>
    </citation>
    <scope>NUCLEOTIDE SEQUENCE [LARGE SCALE GENOMIC DNA]</scope>
    <source>
        <strain evidence="16">DSM 14484 / JCM 11386 / HI 11/12</strain>
    </source>
</reference>
<keyword evidence="4 14" id="KW-1003">Cell membrane</keyword>
<evidence type="ECO:0000256" key="9">
    <source>
        <dbReference type="ARBA" id="ARBA00023136"/>
    </source>
</evidence>
<dbReference type="NCBIfam" id="TIGR01473">
    <property type="entry name" value="cyoE_ctaB"/>
    <property type="match status" value="1"/>
</dbReference>
<dbReference type="EC" id="2.5.1.141" evidence="3 14"/>
<keyword evidence="14" id="KW-0997">Cell inner membrane</keyword>
<dbReference type="HOGENOM" id="CLU_029631_0_2_0"/>
<dbReference type="Proteomes" id="UP000002043">
    <property type="component" value="Chromosome"/>
</dbReference>
<evidence type="ECO:0000256" key="2">
    <source>
        <dbReference type="ARBA" id="ARBA00004919"/>
    </source>
</evidence>
<dbReference type="InterPro" id="IPR030470">
    <property type="entry name" value="UbiA_prenylTrfase_CS"/>
</dbReference>
<accession>D3SMX8</accession>
<comment type="catalytic activity">
    <reaction evidence="13 14">
        <text>heme b + (2E,6E)-farnesyl diphosphate + H2O = Fe(II)-heme o + diphosphate</text>
        <dbReference type="Rhea" id="RHEA:28070"/>
        <dbReference type="ChEBI" id="CHEBI:15377"/>
        <dbReference type="ChEBI" id="CHEBI:33019"/>
        <dbReference type="ChEBI" id="CHEBI:60344"/>
        <dbReference type="ChEBI" id="CHEBI:60530"/>
        <dbReference type="ChEBI" id="CHEBI:175763"/>
        <dbReference type="EC" id="2.5.1.141"/>
    </reaction>
</comment>
<dbReference type="InterPro" id="IPR006369">
    <property type="entry name" value="Protohaem_IX_farnesylTrfase"/>
</dbReference>
<evidence type="ECO:0000256" key="12">
    <source>
        <dbReference type="ARBA" id="ARBA00042475"/>
    </source>
</evidence>
<sequence length="296" mass="32634">MVVKSFGKVAEYSHVVRDCLVLTKPGIVLLVLITTLTGMYIAKRGFPEPSLVLWTLVGTGLASAGSASLNQFLDRDIDARMSRTSHRPLPSGSLPPLVALIMGVLLLIASLTVMVLAVNLLAAFLTGLASLFYVVVYTLLFKRRSPWAVEIGGVSGAMPPVIGYAAVKGTLTPEAAILFAIMFFWQPPHSWVLAIKYLEDYRKAGIPVLPVVKGVEYTKIRTLLYTSALLPLSLLPYFYGMAGKVYLLGAFVLSALYIILTLRFVFSRRENGMFLFTYSIFYIALLFSLMVFNMER</sequence>
<dbReference type="Gene3D" id="1.10.357.140">
    <property type="entry name" value="UbiA prenyltransferase"/>
    <property type="match status" value="1"/>
</dbReference>
<dbReference type="NCBIfam" id="NF003349">
    <property type="entry name" value="PRK04375.1-2"/>
    <property type="match status" value="1"/>
</dbReference>
<dbReference type="PANTHER" id="PTHR43448:SF7">
    <property type="entry name" value="4-HYDROXYBENZOATE SOLANESYLTRANSFERASE"/>
    <property type="match status" value="1"/>
</dbReference>
<keyword evidence="9 14" id="KW-0472">Membrane</keyword>
<dbReference type="PROSITE" id="PS00943">
    <property type="entry name" value="UBIA"/>
    <property type="match status" value="1"/>
</dbReference>
<dbReference type="OrthoDB" id="9814417at2"/>
<evidence type="ECO:0000256" key="13">
    <source>
        <dbReference type="ARBA" id="ARBA00047690"/>
    </source>
</evidence>
<dbReference type="AlphaFoldDB" id="D3SMX8"/>
<feature type="transmembrane region" description="Helical" evidence="14">
    <location>
        <begin position="222"/>
        <end position="239"/>
    </location>
</feature>
<keyword evidence="7 14" id="KW-1133">Transmembrane helix</keyword>
<dbReference type="InterPro" id="IPR044878">
    <property type="entry name" value="UbiA_sf"/>
</dbReference>
<evidence type="ECO:0000256" key="8">
    <source>
        <dbReference type="ARBA" id="ARBA00023133"/>
    </source>
</evidence>
<dbReference type="KEGG" id="tal:Thal_1479"/>
<dbReference type="RefSeq" id="WP_012992514.1">
    <property type="nucleotide sequence ID" value="NC_013894.1"/>
</dbReference>
<evidence type="ECO:0000256" key="4">
    <source>
        <dbReference type="ARBA" id="ARBA00022475"/>
    </source>
</evidence>
<comment type="pathway">
    <text evidence="2 14">Porphyrin-containing compound metabolism; heme O biosynthesis; heme O from protoheme: step 1/1.</text>
</comment>
<evidence type="ECO:0000256" key="3">
    <source>
        <dbReference type="ARBA" id="ARBA00012292"/>
    </source>
</evidence>
<comment type="function">
    <text evidence="14">Converts heme B (protoheme IX) to heme O by substitution of the vinyl group on carbon 2 of heme B porphyrin ring with a hydroxyethyl farnesyl side group.</text>
</comment>
<evidence type="ECO:0000256" key="6">
    <source>
        <dbReference type="ARBA" id="ARBA00022692"/>
    </source>
</evidence>
<evidence type="ECO:0000256" key="5">
    <source>
        <dbReference type="ARBA" id="ARBA00022679"/>
    </source>
</evidence>
<dbReference type="GO" id="GO:0048034">
    <property type="term" value="P:heme O biosynthetic process"/>
    <property type="evidence" value="ECO:0007669"/>
    <property type="project" value="UniProtKB-UniRule"/>
</dbReference>
<dbReference type="CDD" id="cd13957">
    <property type="entry name" value="PT_UbiA_Cox10"/>
    <property type="match status" value="1"/>
</dbReference>
<evidence type="ECO:0000313" key="15">
    <source>
        <dbReference type="EMBL" id="ADC90108.1"/>
    </source>
</evidence>
<dbReference type="eggNOG" id="COG0109">
    <property type="taxonomic scope" value="Bacteria"/>
</dbReference>
<feature type="transmembrane region" description="Helical" evidence="14">
    <location>
        <begin position="94"/>
        <end position="114"/>
    </location>
</feature>
<keyword evidence="8 14" id="KW-0350">Heme biosynthesis</keyword>
<proteinExistence type="inferred from homology"/>
<feature type="transmembrane region" description="Helical" evidence="14">
    <location>
        <begin position="245"/>
        <end position="266"/>
    </location>
</feature>
<comment type="miscellaneous">
    <text evidence="14">Carbon 2 of the heme B porphyrin ring is defined according to the Fischer nomenclature.</text>
</comment>
<organism evidence="15 16">
    <name type="scientific">Thermocrinis albus (strain DSM 14484 / JCM 11386 / HI 11/12)</name>
    <dbReference type="NCBI Taxonomy" id="638303"/>
    <lineage>
        <taxon>Bacteria</taxon>
        <taxon>Pseudomonadati</taxon>
        <taxon>Aquificota</taxon>
        <taxon>Aquificia</taxon>
        <taxon>Aquificales</taxon>
        <taxon>Aquificaceae</taxon>
        <taxon>Thermocrinis</taxon>
    </lineage>
</organism>
<dbReference type="PANTHER" id="PTHR43448">
    <property type="entry name" value="PROTOHEME IX FARNESYLTRANSFERASE, MITOCHONDRIAL"/>
    <property type="match status" value="1"/>
</dbReference>
<keyword evidence="5 14" id="KW-0808">Transferase</keyword>
<evidence type="ECO:0000256" key="11">
    <source>
        <dbReference type="ARBA" id="ARBA00040810"/>
    </source>
</evidence>
<evidence type="ECO:0000256" key="10">
    <source>
        <dbReference type="ARBA" id="ARBA00030253"/>
    </source>
</evidence>
<evidence type="ECO:0000256" key="14">
    <source>
        <dbReference type="HAMAP-Rule" id="MF_00154"/>
    </source>
</evidence>
<name>D3SMX8_THEAH</name>
<dbReference type="Pfam" id="PF01040">
    <property type="entry name" value="UbiA"/>
    <property type="match status" value="1"/>
</dbReference>
<comment type="similarity">
    <text evidence="14">Belongs to the UbiA prenyltransferase family. Protoheme IX farnesyltransferase subfamily.</text>
</comment>
<keyword evidence="16" id="KW-1185">Reference proteome</keyword>
<evidence type="ECO:0000256" key="1">
    <source>
        <dbReference type="ARBA" id="ARBA00004651"/>
    </source>
</evidence>
<dbReference type="GO" id="GO:0008495">
    <property type="term" value="F:protoheme IX farnesyltransferase activity"/>
    <property type="evidence" value="ECO:0007669"/>
    <property type="project" value="UniProtKB-UniRule"/>
</dbReference>
<dbReference type="InterPro" id="IPR000537">
    <property type="entry name" value="UbiA_prenyltransferase"/>
</dbReference>
<dbReference type="GO" id="GO:0005886">
    <property type="term" value="C:plasma membrane"/>
    <property type="evidence" value="ECO:0007669"/>
    <property type="project" value="UniProtKB-SubCell"/>
</dbReference>
<dbReference type="EMBL" id="CP001931">
    <property type="protein sequence ID" value="ADC90108.1"/>
    <property type="molecule type" value="Genomic_DNA"/>
</dbReference>
<dbReference type="UniPathway" id="UPA00834">
    <property type="reaction ID" value="UER00712"/>
</dbReference>
<keyword evidence="6 14" id="KW-0812">Transmembrane</keyword>
<comment type="subcellular location">
    <subcellularLocation>
        <location evidence="14">Cell inner membrane</location>
        <topology evidence="14">Multi-pass membrane protein</topology>
    </subcellularLocation>
    <subcellularLocation>
        <location evidence="1">Cell membrane</location>
        <topology evidence="1">Multi-pass membrane protein</topology>
    </subcellularLocation>
</comment>
<feature type="transmembrane region" description="Helical" evidence="14">
    <location>
        <begin position="21"/>
        <end position="41"/>
    </location>
</feature>
<evidence type="ECO:0000313" key="16">
    <source>
        <dbReference type="Proteomes" id="UP000002043"/>
    </source>
</evidence>
<evidence type="ECO:0000256" key="7">
    <source>
        <dbReference type="ARBA" id="ARBA00022989"/>
    </source>
</evidence>
<gene>
    <name evidence="14" type="primary">ctaB</name>
    <name evidence="15" type="ordered locus">Thal_1479</name>
</gene>
<feature type="transmembrane region" description="Helical" evidence="14">
    <location>
        <begin position="120"/>
        <end position="140"/>
    </location>
</feature>
<dbReference type="HAMAP" id="MF_00154">
    <property type="entry name" value="CyoE_CtaB"/>
    <property type="match status" value="1"/>
</dbReference>
<protein>
    <recommendedName>
        <fullName evidence="11 14">Protoheme IX farnesyltransferase</fullName>
        <ecNumber evidence="3 14">2.5.1.141</ecNumber>
    </recommendedName>
    <alternativeName>
        <fullName evidence="12 14">Heme B farnesyltransferase</fullName>
    </alternativeName>
    <alternativeName>
        <fullName evidence="10 14">Heme O synthase</fullName>
    </alternativeName>
</protein>
<dbReference type="STRING" id="638303.Thal_1479"/>